<name>A0A5V0VKU1_SALER</name>
<protein>
    <recommendedName>
        <fullName evidence="2">Restriction endonuclease</fullName>
    </recommendedName>
</protein>
<dbReference type="InterPro" id="IPR019292">
    <property type="entry name" value="McrC"/>
</dbReference>
<dbReference type="PANTHER" id="PTHR38733">
    <property type="entry name" value="PROTEIN MCRC"/>
    <property type="match status" value="1"/>
</dbReference>
<gene>
    <name evidence="1" type="ORF">CF675_23060</name>
</gene>
<sequence length="202" mass="22813">EGFIGKLKHSFYSDLFGIIKIIINQWGVDLLISGKTKAQSMIINIEDVFEKYLLKSLMLQNVSENNLVILDGNKKGENGGAKPLFSKNDDEFLSKEIVIATPDIVIRSMSEPKKQVVVDVKYKLVDKICDRADLNQIVTYMSSYEASAGVLLIPFHKDTKNKILCLGSISGYNVYQYSFDLNAENLLKEEQELLKFFTKLCA</sequence>
<dbReference type="AlphaFoldDB" id="A0A5V0VKU1"/>
<proteinExistence type="predicted"/>
<comment type="caution">
    <text evidence="1">The sequence shown here is derived from an EMBL/GenBank/DDBJ whole genome shotgun (WGS) entry which is preliminary data.</text>
</comment>
<dbReference type="EMBL" id="AAGWZA010000102">
    <property type="protein sequence ID" value="EBS8961723.1"/>
    <property type="molecule type" value="Genomic_DNA"/>
</dbReference>
<reference evidence="1" key="1">
    <citation type="submission" date="2018-07" db="EMBL/GenBank/DDBJ databases">
        <authorList>
            <consortium name="PulseNet: The National Subtyping Network for Foodborne Disease Surveillance"/>
            <person name="Tarr C.L."/>
            <person name="Trees E."/>
            <person name="Katz L.S."/>
            <person name="Carleton-Romer H.A."/>
            <person name="Stroika S."/>
            <person name="Kucerova Z."/>
            <person name="Roache K.F."/>
            <person name="Sabol A.L."/>
            <person name="Besser J."/>
            <person name="Gerner-Smidt P."/>
        </authorList>
    </citation>
    <scope>NUCLEOTIDE SEQUENCE</scope>
    <source>
        <strain evidence="1">PNUSAS016643</strain>
    </source>
</reference>
<feature type="non-terminal residue" evidence="1">
    <location>
        <position position="1"/>
    </location>
</feature>
<evidence type="ECO:0000313" key="1">
    <source>
        <dbReference type="EMBL" id="EBS8961723.1"/>
    </source>
</evidence>
<dbReference type="Pfam" id="PF10117">
    <property type="entry name" value="McrBC"/>
    <property type="match status" value="1"/>
</dbReference>
<evidence type="ECO:0008006" key="2">
    <source>
        <dbReference type="Google" id="ProtNLM"/>
    </source>
</evidence>
<dbReference type="PANTHER" id="PTHR38733:SF1">
    <property type="entry name" value="TYPE IV METHYL-DIRECTED RESTRICTION ENZYME ECOKMCRBC"/>
    <property type="match status" value="1"/>
</dbReference>
<accession>A0A5V0VKU1</accession>
<organism evidence="1">
    <name type="scientific">Salmonella enterica</name>
    <name type="common">Salmonella choleraesuis</name>
    <dbReference type="NCBI Taxonomy" id="28901"/>
    <lineage>
        <taxon>Bacteria</taxon>
        <taxon>Pseudomonadati</taxon>
        <taxon>Pseudomonadota</taxon>
        <taxon>Gammaproteobacteria</taxon>
        <taxon>Enterobacterales</taxon>
        <taxon>Enterobacteriaceae</taxon>
        <taxon>Salmonella</taxon>
    </lineage>
</organism>